<dbReference type="PANTHER" id="PTHR30069:SF39">
    <property type="entry name" value="BLL6183 PROTEIN"/>
    <property type="match status" value="1"/>
</dbReference>
<keyword evidence="2 8" id="KW-0813">Transport</keyword>
<keyword evidence="3 8" id="KW-1134">Transmembrane beta strand</keyword>
<protein>
    <submittedName>
        <fullName evidence="13">Energy transducer TonB</fullName>
    </submittedName>
</protein>
<dbReference type="EMBL" id="QJPH01000364">
    <property type="protein sequence ID" value="PZN76194.1"/>
    <property type="molecule type" value="Genomic_DNA"/>
</dbReference>
<comment type="caution">
    <text evidence="13">The sequence shown here is derived from an EMBL/GenBank/DDBJ whole genome shotgun (WGS) entry which is preliminary data.</text>
</comment>
<evidence type="ECO:0000259" key="11">
    <source>
        <dbReference type="Pfam" id="PF00593"/>
    </source>
</evidence>
<accession>A0A2W4SU47</accession>
<dbReference type="Proteomes" id="UP000249396">
    <property type="component" value="Unassembled WGS sequence"/>
</dbReference>
<keyword evidence="5 9" id="KW-0798">TonB box</keyword>
<dbReference type="InterPro" id="IPR000531">
    <property type="entry name" value="Beta-barrel_TonB"/>
</dbReference>
<dbReference type="InterPro" id="IPR039426">
    <property type="entry name" value="TonB-dep_rcpt-like"/>
</dbReference>
<feature type="domain" description="TonB-dependent receptor-like beta-barrel" evidence="11">
    <location>
        <begin position="244"/>
        <end position="745"/>
    </location>
</feature>
<feature type="domain" description="TonB-dependent receptor plug" evidence="12">
    <location>
        <begin position="62"/>
        <end position="174"/>
    </location>
</feature>
<comment type="similarity">
    <text evidence="8 9">Belongs to the TonB-dependent receptor family.</text>
</comment>
<evidence type="ECO:0000256" key="10">
    <source>
        <dbReference type="SAM" id="SignalP"/>
    </source>
</evidence>
<dbReference type="GO" id="GO:0015344">
    <property type="term" value="F:siderophore uptake transmembrane transporter activity"/>
    <property type="evidence" value="ECO:0007669"/>
    <property type="project" value="TreeGrafter"/>
</dbReference>
<keyword evidence="4 8" id="KW-0812">Transmembrane</keyword>
<evidence type="ECO:0000256" key="6">
    <source>
        <dbReference type="ARBA" id="ARBA00023136"/>
    </source>
</evidence>
<evidence type="ECO:0000256" key="4">
    <source>
        <dbReference type="ARBA" id="ARBA00022692"/>
    </source>
</evidence>
<dbReference type="AlphaFoldDB" id="A0A2W4SU47"/>
<reference evidence="13 14" key="1">
    <citation type="journal article" date="2018" name="Aquat. Microb. Ecol.">
        <title>Gammaproteobacterial methanotrophs dominate.</title>
        <authorList>
            <person name="Rissanen A.J."/>
            <person name="Saarenheimo J."/>
            <person name="Tiirola M."/>
            <person name="Peura S."/>
            <person name="Aalto S.L."/>
            <person name="Karvinen A."/>
            <person name="Nykanen H."/>
        </authorList>
    </citation>
    <scope>NUCLEOTIDE SEQUENCE [LARGE SCALE GENOMIC DNA]</scope>
    <source>
        <strain evidence="13">AMbin10</strain>
    </source>
</reference>
<dbReference type="InterPro" id="IPR037066">
    <property type="entry name" value="Plug_dom_sf"/>
</dbReference>
<dbReference type="Gene3D" id="2.170.130.10">
    <property type="entry name" value="TonB-dependent receptor, plug domain"/>
    <property type="match status" value="1"/>
</dbReference>
<dbReference type="PROSITE" id="PS52016">
    <property type="entry name" value="TONB_DEPENDENT_REC_3"/>
    <property type="match status" value="1"/>
</dbReference>
<keyword evidence="7 8" id="KW-0998">Cell outer membrane</keyword>
<evidence type="ECO:0000256" key="8">
    <source>
        <dbReference type="PROSITE-ProRule" id="PRU01360"/>
    </source>
</evidence>
<dbReference type="PANTHER" id="PTHR30069">
    <property type="entry name" value="TONB-DEPENDENT OUTER MEMBRANE RECEPTOR"/>
    <property type="match status" value="1"/>
</dbReference>
<proteinExistence type="inferred from homology"/>
<dbReference type="Pfam" id="PF07715">
    <property type="entry name" value="Plug"/>
    <property type="match status" value="1"/>
</dbReference>
<name>A0A2W4SU47_9GAMM</name>
<evidence type="ECO:0000256" key="2">
    <source>
        <dbReference type="ARBA" id="ARBA00022448"/>
    </source>
</evidence>
<feature type="signal peptide" evidence="10">
    <location>
        <begin position="1"/>
        <end position="24"/>
    </location>
</feature>
<organism evidence="13 14">
    <name type="scientific">Candidatus Methylumidiphilus alinenensis</name>
    <dbReference type="NCBI Taxonomy" id="2202197"/>
    <lineage>
        <taxon>Bacteria</taxon>
        <taxon>Pseudomonadati</taxon>
        <taxon>Pseudomonadota</taxon>
        <taxon>Gammaproteobacteria</taxon>
        <taxon>Methylococcales</taxon>
        <taxon>Candidatus Methylumidiphilus</taxon>
    </lineage>
</organism>
<sequence length="789" mass="86768">MTIKNILYSTFALYGITFLTTGLAQEQASITNKTTSNADVEVLPTIVVEGNSPLSVGSVSVDKIPAVIQSVSSEQLQEAQSLSLAEYMNRYMGSVNINDTQSNPLQPDVYYRGFVASPVLGLPQGLSTYVNGVRFNEPFGDLVNWDLLSKGAIASMELYPGSNPVYGLNSLGGAISIKTKTGFTAPKHELEIYGGSWNRQSEELTSGGNNGTFGYFLDLHNFSENGWRNFSPSDAKQVLGTLSWKNIKGSLDLTIAANDNNLAGNGALPIGLQAQNQRAVFTQPAQEITRMFFSELAGTYELTKVLEVGGNVYFRQNRIKYSSVDGSPYSACNDSDPNSLLCNSNGNVVVDTHYNLVQASPNVDGATITSSTAYMHSLGGTLQSVFQQDLFKHRNTLTTGANYDYSIAQTSSDTELTSLTLDRGSIPTGIYDDQYKIRLNTVIETIGVYLTDSFSVTEKLTATIAGRYNNQNLKLENQYVPLEGTDNLSGKHNFGRFNPSLGLTYQLRDNLWIYSSYSEATRAPTPMELSCADPSKPCRIPNAFSSDPPLKQVVAKTWEGGLRGNIDKYLWKNSNTTWSLGYFHTINNNDIIFQHDGSINGQGYFNNVGKTRRYGIEAASTASFNNLFSPIDDWHFSANYTWLNATFMDQFGIINPLDQNHQQIIPVNPGSRIPGIPEHIFKASIAVDLWRELSLGFNGLYSGSVYLKGDEANTSEKLSGYWLFNATAEYKITQYFSFFGKLDNVFNNHYNTSGYYGNADLALGAGHETDRFVSPGAPRAGWIGIRLTQ</sequence>
<comment type="subcellular location">
    <subcellularLocation>
        <location evidence="1 8">Cell outer membrane</location>
        <topology evidence="1 8">Multi-pass membrane protein</topology>
    </subcellularLocation>
</comment>
<dbReference type="InterPro" id="IPR036942">
    <property type="entry name" value="Beta-barrel_TonB_sf"/>
</dbReference>
<dbReference type="GO" id="GO:0044718">
    <property type="term" value="P:siderophore transmembrane transport"/>
    <property type="evidence" value="ECO:0007669"/>
    <property type="project" value="TreeGrafter"/>
</dbReference>
<dbReference type="SUPFAM" id="SSF56935">
    <property type="entry name" value="Porins"/>
    <property type="match status" value="1"/>
</dbReference>
<evidence type="ECO:0000256" key="9">
    <source>
        <dbReference type="RuleBase" id="RU003357"/>
    </source>
</evidence>
<dbReference type="Pfam" id="PF00593">
    <property type="entry name" value="TonB_dep_Rec_b-barrel"/>
    <property type="match status" value="1"/>
</dbReference>
<evidence type="ECO:0000256" key="5">
    <source>
        <dbReference type="ARBA" id="ARBA00023077"/>
    </source>
</evidence>
<evidence type="ECO:0000259" key="12">
    <source>
        <dbReference type="Pfam" id="PF07715"/>
    </source>
</evidence>
<dbReference type="InterPro" id="IPR012910">
    <property type="entry name" value="Plug_dom"/>
</dbReference>
<keyword evidence="10" id="KW-0732">Signal</keyword>
<gene>
    <name evidence="13" type="ORF">DM484_17150</name>
</gene>
<evidence type="ECO:0000313" key="13">
    <source>
        <dbReference type="EMBL" id="PZN76194.1"/>
    </source>
</evidence>
<evidence type="ECO:0000256" key="7">
    <source>
        <dbReference type="ARBA" id="ARBA00023237"/>
    </source>
</evidence>
<evidence type="ECO:0000313" key="14">
    <source>
        <dbReference type="Proteomes" id="UP000249396"/>
    </source>
</evidence>
<keyword evidence="6 8" id="KW-0472">Membrane</keyword>
<feature type="chain" id="PRO_5016136047" evidence="10">
    <location>
        <begin position="25"/>
        <end position="789"/>
    </location>
</feature>
<evidence type="ECO:0000256" key="1">
    <source>
        <dbReference type="ARBA" id="ARBA00004571"/>
    </source>
</evidence>
<evidence type="ECO:0000256" key="3">
    <source>
        <dbReference type="ARBA" id="ARBA00022452"/>
    </source>
</evidence>
<dbReference type="GO" id="GO:0009279">
    <property type="term" value="C:cell outer membrane"/>
    <property type="evidence" value="ECO:0007669"/>
    <property type="project" value="UniProtKB-SubCell"/>
</dbReference>
<dbReference type="Gene3D" id="2.40.170.20">
    <property type="entry name" value="TonB-dependent receptor, beta-barrel domain"/>
    <property type="match status" value="1"/>
</dbReference>